<reference evidence="1" key="1">
    <citation type="journal article" date="2025" name="Microbiol. Spectr.">
        <title>Antimicrobial resistance and phylogenetic lineages of KPC-2-producing blood-borne Klebsiella pneumoniae subsp. pneumoniae from Kolkata, India during 2015-2024: Emergence of Klebsiella pneumoniae subsp. pneumoniae with blaKPC-2, blaNDM, and blaOXA-48-like triple carbapenemases.</title>
        <authorList>
            <person name="Halder G."/>
            <person name="Chaudhuri B.N."/>
            <person name="Veeraraghavan B."/>
            <person name="Denny P."/>
            <person name="Dutta P."/>
            <person name="Chakraborty M."/>
            <person name="Khan U.R."/>
            <person name="Ganguly S.S."/>
            <person name="Mandal S."/>
            <person name="Upadhyaya Y.P."/>
            <person name="Biswas B."/>
            <person name="Chakraborty A."/>
            <person name="Maiti S."/>
            <person name="Mondal H."/>
            <person name="Pal S."/>
            <person name="Dutta S."/>
        </authorList>
    </citation>
    <scope>NUCLEOTIDE SEQUENCE</scope>
    <source>
        <strain evidence="1">APCR228</strain>
    </source>
</reference>
<comment type="caution">
    <text evidence="1">The sequence shown here is derived from an EMBL/GenBank/DDBJ whole genome shotgun (WGS) entry which is preliminary data.</text>
</comment>
<reference evidence="1" key="2">
    <citation type="submission" date="2025-04" db="EMBL/GenBank/DDBJ databases">
        <authorList>
            <person name="Halder G."/>
            <person name="Ray Khan U."/>
            <person name="Dutta S."/>
        </authorList>
    </citation>
    <scope>NUCLEOTIDE SEQUENCE</scope>
    <source>
        <strain evidence="1">APCR228</strain>
    </source>
</reference>
<name>A0ACC7PUZ8_KLEPN</name>
<evidence type="ECO:0000313" key="2">
    <source>
        <dbReference type="Proteomes" id="UP001445303"/>
    </source>
</evidence>
<protein>
    <submittedName>
        <fullName evidence="1">Uncharacterized protein</fullName>
    </submittedName>
</protein>
<accession>A0ACC7PUZ8</accession>
<sequence length="43" mass="4649">MLKTGERVVVLEDAVSSFLSKAGKEAMAMTAAQELANFDLLMM</sequence>
<proteinExistence type="predicted"/>
<dbReference type="EMBL" id="JAGRQA020000001">
    <property type="protein sequence ID" value="MGC5594784.1"/>
    <property type="molecule type" value="Genomic_DNA"/>
</dbReference>
<dbReference type="Proteomes" id="UP001445303">
    <property type="component" value="Unassembled WGS sequence"/>
</dbReference>
<organism evidence="1 2">
    <name type="scientific">Klebsiella pneumoniae subsp. pneumoniae</name>
    <dbReference type="NCBI Taxonomy" id="72407"/>
    <lineage>
        <taxon>Bacteria</taxon>
        <taxon>Pseudomonadati</taxon>
        <taxon>Pseudomonadota</taxon>
        <taxon>Gammaproteobacteria</taxon>
        <taxon>Enterobacterales</taxon>
        <taxon>Enterobacteriaceae</taxon>
        <taxon>Klebsiella/Raoultella group</taxon>
        <taxon>Klebsiella</taxon>
        <taxon>Klebsiella pneumoniae complex</taxon>
    </lineage>
</organism>
<gene>
    <name evidence="1" type="ORF">KCQ67_002150</name>
</gene>
<evidence type="ECO:0000313" key="1">
    <source>
        <dbReference type="EMBL" id="MGC5594784.1"/>
    </source>
</evidence>